<feature type="transmembrane region" description="Helical" evidence="6">
    <location>
        <begin position="122"/>
        <end position="145"/>
    </location>
</feature>
<keyword evidence="2" id="KW-1003">Cell membrane</keyword>
<dbReference type="Proteomes" id="UP000829999">
    <property type="component" value="Chromosome 18"/>
</dbReference>
<protein>
    <submittedName>
        <fullName evidence="8">Uncharacterized protein LOC126911669</fullName>
    </submittedName>
</protein>
<evidence type="ECO:0000256" key="4">
    <source>
        <dbReference type="ARBA" id="ARBA00022989"/>
    </source>
</evidence>
<dbReference type="OrthoDB" id="7383234at2759"/>
<accession>A0A9R0E0A0</accession>
<organism evidence="7 8">
    <name type="scientific">Spodoptera frugiperda</name>
    <name type="common">Fall armyworm</name>
    <dbReference type="NCBI Taxonomy" id="7108"/>
    <lineage>
        <taxon>Eukaryota</taxon>
        <taxon>Metazoa</taxon>
        <taxon>Ecdysozoa</taxon>
        <taxon>Arthropoda</taxon>
        <taxon>Hexapoda</taxon>
        <taxon>Insecta</taxon>
        <taxon>Pterygota</taxon>
        <taxon>Neoptera</taxon>
        <taxon>Endopterygota</taxon>
        <taxon>Lepidoptera</taxon>
        <taxon>Glossata</taxon>
        <taxon>Ditrysia</taxon>
        <taxon>Noctuoidea</taxon>
        <taxon>Noctuidae</taxon>
        <taxon>Amphipyrinae</taxon>
        <taxon>Spodoptera</taxon>
    </lineage>
</organism>
<sequence>MVEFSMFPQFSLIALDFNRVWRCILFDAVRYRLTILRKRLEESPESDYYLYVKNNKSIREDKIKFCLHLYRSIADLVDVITPELHASLFLSVAGSLPKLITNVYHILTAIEGHEPFESLGYVLLHVSQISMLLFSPFVVVEFYAVEVDRIQRFLMHRLIDSYDNRSKEEINLFLQYTKIRSFRYRIWRIIPINISLPLELVNLCITYVIVVINFTHLYG</sequence>
<evidence type="ECO:0000256" key="5">
    <source>
        <dbReference type="ARBA" id="ARBA00023136"/>
    </source>
</evidence>
<feature type="transmembrane region" description="Helical" evidence="6">
    <location>
        <begin position="190"/>
        <end position="214"/>
    </location>
</feature>
<reference evidence="8" key="1">
    <citation type="submission" date="2025-08" db="UniProtKB">
        <authorList>
            <consortium name="RefSeq"/>
        </authorList>
    </citation>
    <scope>IDENTIFICATION</scope>
    <source>
        <tissue evidence="8">Whole larval tissue</tissue>
    </source>
</reference>
<evidence type="ECO:0000256" key="3">
    <source>
        <dbReference type="ARBA" id="ARBA00022692"/>
    </source>
</evidence>
<keyword evidence="7" id="KW-1185">Reference proteome</keyword>
<keyword evidence="5 6" id="KW-0472">Membrane</keyword>
<dbReference type="GO" id="GO:0050909">
    <property type="term" value="P:sensory perception of taste"/>
    <property type="evidence" value="ECO:0007669"/>
    <property type="project" value="InterPro"/>
</dbReference>
<evidence type="ECO:0000256" key="2">
    <source>
        <dbReference type="ARBA" id="ARBA00022475"/>
    </source>
</evidence>
<evidence type="ECO:0000313" key="7">
    <source>
        <dbReference type="Proteomes" id="UP000829999"/>
    </source>
</evidence>
<comment type="subcellular location">
    <subcellularLocation>
        <location evidence="1">Cell membrane</location>
        <topology evidence="1">Multi-pass membrane protein</topology>
    </subcellularLocation>
</comment>
<keyword evidence="3 6" id="KW-0812">Transmembrane</keyword>
<dbReference type="GO" id="GO:0005886">
    <property type="term" value="C:plasma membrane"/>
    <property type="evidence" value="ECO:0007669"/>
    <property type="project" value="UniProtKB-SubCell"/>
</dbReference>
<name>A0A9R0E0A0_SPOFR</name>
<gene>
    <name evidence="8" type="primary">LOC126911669</name>
</gene>
<proteinExistence type="predicted"/>
<evidence type="ECO:0000256" key="1">
    <source>
        <dbReference type="ARBA" id="ARBA00004651"/>
    </source>
</evidence>
<evidence type="ECO:0000256" key="6">
    <source>
        <dbReference type="SAM" id="Phobius"/>
    </source>
</evidence>
<evidence type="ECO:0000313" key="8">
    <source>
        <dbReference type="RefSeq" id="XP_050556021.1"/>
    </source>
</evidence>
<keyword evidence="4 6" id="KW-1133">Transmembrane helix</keyword>
<dbReference type="GeneID" id="126911669"/>
<dbReference type="InterPro" id="IPR013604">
    <property type="entry name" value="7TM_chemorcpt"/>
</dbReference>
<dbReference type="Pfam" id="PF08395">
    <property type="entry name" value="7tm_7"/>
    <property type="match status" value="1"/>
</dbReference>
<dbReference type="RefSeq" id="XP_050556021.1">
    <property type="nucleotide sequence ID" value="XM_050700064.1"/>
</dbReference>
<dbReference type="AlphaFoldDB" id="A0A9R0E0A0"/>